<proteinExistence type="predicted"/>
<evidence type="ECO:0000313" key="2">
    <source>
        <dbReference type="Proteomes" id="UP000295511"/>
    </source>
</evidence>
<sequence>MNGIPGLDLRNISAELVVYTDEAFVEVYMHHNEKLIAVLSMGADEAKQLSEQLGNLSILAKEFVPSQESDEQP</sequence>
<gene>
    <name evidence="1" type="ORF">E1809_11410</name>
</gene>
<dbReference type="Proteomes" id="UP000295511">
    <property type="component" value="Unassembled WGS sequence"/>
</dbReference>
<keyword evidence="2" id="KW-1185">Reference proteome</keyword>
<dbReference type="RefSeq" id="WP_133204358.1">
    <property type="nucleotide sequence ID" value="NZ_SMRU01000012.1"/>
</dbReference>
<reference evidence="1 2" key="1">
    <citation type="submission" date="2019-03" db="EMBL/GenBank/DDBJ databases">
        <title>Whole genome sequence of Arthrobacter sp JH1-1.</title>
        <authorList>
            <person name="Trinh H.N."/>
        </authorList>
    </citation>
    <scope>NUCLEOTIDE SEQUENCE [LARGE SCALE GENOMIC DNA]</scope>
    <source>
        <strain evidence="1 2">JH1-1</strain>
    </source>
</reference>
<dbReference type="AlphaFoldDB" id="A0A4R5KM10"/>
<organism evidence="1 2">
    <name type="scientific">Arthrobacter terricola</name>
    <dbReference type="NCBI Taxonomy" id="2547396"/>
    <lineage>
        <taxon>Bacteria</taxon>
        <taxon>Bacillati</taxon>
        <taxon>Actinomycetota</taxon>
        <taxon>Actinomycetes</taxon>
        <taxon>Micrococcales</taxon>
        <taxon>Micrococcaceae</taxon>
        <taxon>Arthrobacter</taxon>
    </lineage>
</organism>
<name>A0A4R5KM10_9MICC</name>
<protein>
    <submittedName>
        <fullName evidence="1">Uncharacterized protein</fullName>
    </submittedName>
</protein>
<evidence type="ECO:0000313" key="1">
    <source>
        <dbReference type="EMBL" id="TDF95627.1"/>
    </source>
</evidence>
<accession>A0A4R5KM10</accession>
<dbReference type="EMBL" id="SMRU01000012">
    <property type="protein sequence ID" value="TDF95627.1"/>
    <property type="molecule type" value="Genomic_DNA"/>
</dbReference>
<comment type="caution">
    <text evidence="1">The sequence shown here is derived from an EMBL/GenBank/DDBJ whole genome shotgun (WGS) entry which is preliminary data.</text>
</comment>